<feature type="signal peptide" evidence="1">
    <location>
        <begin position="1"/>
        <end position="16"/>
    </location>
</feature>
<evidence type="ECO:0000256" key="1">
    <source>
        <dbReference type="SAM" id="SignalP"/>
    </source>
</evidence>
<dbReference type="GO" id="GO:0009277">
    <property type="term" value="C:fungal-type cell wall"/>
    <property type="evidence" value="ECO:0007669"/>
    <property type="project" value="TreeGrafter"/>
</dbReference>
<dbReference type="AlphaFoldDB" id="A0A6H0XXM9"/>
<keyword evidence="3" id="KW-1185">Reference proteome</keyword>
<dbReference type="Proteomes" id="UP000503462">
    <property type="component" value="Chromosome 3"/>
</dbReference>
<dbReference type="EMBL" id="CP051141">
    <property type="protein sequence ID" value="QIW99414.1"/>
    <property type="molecule type" value="Genomic_DNA"/>
</dbReference>
<feature type="chain" id="PRO_5026283589" evidence="1">
    <location>
        <begin position="17"/>
        <end position="210"/>
    </location>
</feature>
<dbReference type="PANTHER" id="PTHR35523:SF1">
    <property type="entry name" value="CELL WALL PROTEIN SED1"/>
    <property type="match status" value="1"/>
</dbReference>
<dbReference type="InterPro" id="IPR038843">
    <property type="entry name" value="Sed1/Spi1"/>
</dbReference>
<gene>
    <name evidence="2" type="ORF">AMS68_004932</name>
</gene>
<proteinExistence type="predicted"/>
<accession>A0A6H0XXM9</accession>
<name>A0A6H0XXM9_9PEZI</name>
<protein>
    <submittedName>
        <fullName evidence="2">Uncharacterized protein</fullName>
    </submittedName>
</protein>
<dbReference type="PANTHER" id="PTHR35523">
    <property type="entry name" value="CELL WALL PROTEIN SED1"/>
    <property type="match status" value="1"/>
</dbReference>
<sequence length="210" mass="20663">MASMLFFLALVTAAQAALSFGASNGSYICNPAHQYPAGQICVNGTGSPVLSTITVVTAITTVCPTPTILTYGNKTYTIKSSTTLTITDCPCTLTKSVAPSASVVVPKVASSGSVRVTSGSQVCTVRASASAFSSPGPPVIAPPVTTVTSATPATPITPVTTANTVNPPATVATATTPATAATASARYTGAGEKLGSNAALVLGVLGLLAL</sequence>
<evidence type="ECO:0000313" key="3">
    <source>
        <dbReference type="Proteomes" id="UP000503462"/>
    </source>
</evidence>
<dbReference type="OrthoDB" id="4094614at2759"/>
<dbReference type="GO" id="GO:0031505">
    <property type="term" value="P:fungal-type cell wall organization"/>
    <property type="evidence" value="ECO:0007669"/>
    <property type="project" value="InterPro"/>
</dbReference>
<keyword evidence="1" id="KW-0732">Signal</keyword>
<evidence type="ECO:0000313" key="2">
    <source>
        <dbReference type="EMBL" id="QIW99414.1"/>
    </source>
</evidence>
<reference evidence="2 3" key="1">
    <citation type="journal article" date="2016" name="Sci. Rep.">
        <title>Peltaster fructicola genome reveals evolution from an invasive phytopathogen to an ectophytic parasite.</title>
        <authorList>
            <person name="Xu C."/>
            <person name="Chen H."/>
            <person name="Gleason M.L."/>
            <person name="Xu J.R."/>
            <person name="Liu H."/>
            <person name="Zhang R."/>
            <person name="Sun G."/>
        </authorList>
    </citation>
    <scope>NUCLEOTIDE SEQUENCE [LARGE SCALE GENOMIC DNA]</scope>
    <source>
        <strain evidence="2 3">LNHT1506</strain>
    </source>
</reference>
<dbReference type="GO" id="GO:0005199">
    <property type="term" value="F:structural constituent of cell wall"/>
    <property type="evidence" value="ECO:0007669"/>
    <property type="project" value="InterPro"/>
</dbReference>
<organism evidence="2 3">
    <name type="scientific">Peltaster fructicola</name>
    <dbReference type="NCBI Taxonomy" id="286661"/>
    <lineage>
        <taxon>Eukaryota</taxon>
        <taxon>Fungi</taxon>
        <taxon>Dikarya</taxon>
        <taxon>Ascomycota</taxon>
        <taxon>Pezizomycotina</taxon>
        <taxon>Dothideomycetes</taxon>
        <taxon>Dothideomycetes incertae sedis</taxon>
        <taxon>Peltaster</taxon>
    </lineage>
</organism>